<dbReference type="RefSeq" id="WP_289412942.1">
    <property type="nucleotide sequence ID" value="NZ_JAQIBD010000001.1"/>
</dbReference>
<dbReference type="EMBL" id="JAQIBD010000001">
    <property type="protein sequence ID" value="MDM5271478.1"/>
    <property type="molecule type" value="Genomic_DNA"/>
</dbReference>
<gene>
    <name evidence="2" type="ORF">PGH07_04745</name>
</gene>
<dbReference type="Gene3D" id="2.40.160.10">
    <property type="entry name" value="Porin"/>
    <property type="match status" value="1"/>
</dbReference>
<reference evidence="2" key="1">
    <citation type="submission" date="2023-01" db="EMBL/GenBank/DDBJ databases">
        <title>Sulfurovum sp. zt1-1 genome assembly.</title>
        <authorList>
            <person name="Wang J."/>
        </authorList>
    </citation>
    <scope>NUCLEOTIDE SEQUENCE</scope>
    <source>
        <strain evidence="2">Zt1-1</strain>
    </source>
</reference>
<name>A0ABT7QXC2_9BACT</name>
<keyword evidence="1" id="KW-0732">Signal</keyword>
<accession>A0ABT7QXC2</accession>
<keyword evidence="3" id="KW-1185">Reference proteome</keyword>
<feature type="chain" id="PRO_5046665649" evidence="1">
    <location>
        <begin position="23"/>
        <end position="407"/>
    </location>
</feature>
<protein>
    <submittedName>
        <fullName evidence="2">Uncharacterized protein</fullName>
    </submittedName>
</protein>
<proteinExistence type="predicted"/>
<dbReference type="Proteomes" id="UP001169069">
    <property type="component" value="Unassembled WGS sequence"/>
</dbReference>
<evidence type="ECO:0000313" key="2">
    <source>
        <dbReference type="EMBL" id="MDM5271478.1"/>
    </source>
</evidence>
<feature type="signal peptide" evidence="1">
    <location>
        <begin position="1"/>
        <end position="22"/>
    </location>
</feature>
<evidence type="ECO:0000256" key="1">
    <source>
        <dbReference type="SAM" id="SignalP"/>
    </source>
</evidence>
<dbReference type="InterPro" id="IPR023614">
    <property type="entry name" value="Porin_dom_sf"/>
</dbReference>
<comment type="caution">
    <text evidence="2">The sequence shown here is derived from an EMBL/GenBank/DDBJ whole genome shotgun (WGS) entry which is preliminary data.</text>
</comment>
<organism evidence="2 3">
    <name type="scientific">Sulfurovum zhangzhouensis</name>
    <dbReference type="NCBI Taxonomy" id="3019067"/>
    <lineage>
        <taxon>Bacteria</taxon>
        <taxon>Pseudomonadati</taxon>
        <taxon>Campylobacterota</taxon>
        <taxon>Epsilonproteobacteria</taxon>
        <taxon>Campylobacterales</taxon>
        <taxon>Sulfurovaceae</taxon>
        <taxon>Sulfurovum</taxon>
    </lineage>
</organism>
<sequence>MKKALLLSVVASSMILAGGDIAPVEPAVEAPAEVSSWEFSGTGVVYYQTTDTFGETSLFDQESSAADAGIQLRATNSDVVAGIGAGFEVSGLSTLNLENWLVSDVMQGTGWAGDIDDVTDGGWISQAYLTYGFGNTSIKAGRQELPKGLSPFAFSEDWNVFKNTFDAVLVVNTDLPDTTLVGAWVAGGNFNSMFAGMNNMTDFNSLNGKDGVWMLTAQNKSIANLTLTGSFYYAADMLGDDASVLWGDAQYDAGNFGVGIQGGTMMSDAFADDMAAFGAKVSADFSGINAMAAYSTVNDGGMGMVNFGGMTSALYTDLLADQFFGFMLRYDADKFVVKAGMDALGGNISAAYGYTDSAIAGKVNEFDLGYGVNVATGFDLNLAYAYVDIDDAPDAINVVRVIGTYNF</sequence>
<evidence type="ECO:0000313" key="3">
    <source>
        <dbReference type="Proteomes" id="UP001169069"/>
    </source>
</evidence>